<dbReference type="EMBL" id="JOTM01000016">
    <property type="protein sequence ID" value="KEK23379.1"/>
    <property type="molecule type" value="Genomic_DNA"/>
</dbReference>
<proteinExistence type="predicted"/>
<organism evidence="2 3">
    <name type="scientific">Bacillus gaemokensis</name>
    <dbReference type="NCBI Taxonomy" id="574375"/>
    <lineage>
        <taxon>Bacteria</taxon>
        <taxon>Bacillati</taxon>
        <taxon>Bacillota</taxon>
        <taxon>Bacilli</taxon>
        <taxon>Bacillales</taxon>
        <taxon>Bacillaceae</taxon>
        <taxon>Bacillus</taxon>
        <taxon>Bacillus cereus group</taxon>
    </lineage>
</organism>
<dbReference type="RefSeq" id="WP_033675549.1">
    <property type="nucleotide sequence ID" value="NZ_JOTM01000016.1"/>
</dbReference>
<dbReference type="AlphaFoldDB" id="A0A073K7X7"/>
<dbReference type="OrthoDB" id="2850014at2"/>
<keyword evidence="2" id="KW-0808">Transferase</keyword>
<dbReference type="PANTHER" id="PTHR43685">
    <property type="entry name" value="GLYCOSYLTRANSFERASE"/>
    <property type="match status" value="1"/>
</dbReference>
<feature type="domain" description="Glycosyltransferase 2-like" evidence="1">
    <location>
        <begin position="5"/>
        <end position="167"/>
    </location>
</feature>
<protein>
    <submittedName>
        <fullName evidence="2">Glycosyl transferase</fullName>
    </submittedName>
</protein>
<gene>
    <name evidence="2" type="ORF">BAGA_08755</name>
</gene>
<sequence length="255" mass="30424">MPKITVIMTSYNKPMFVAKSILSVLNQNFQDFEFFIMDDNSNESTQKVIQPFIKNRNVHFYRSNIKHISERTEKVRYAVLINEALQHAKGEYITYITDDNQYERERLKKMSSYLDENKDVQIIYSASQTIHLDEADKPIKTVQRPAQKITNNAPCTIDHCSIMHRASILPIVQKKWGSYWDENPEFYRIGDARFFWRLNHFWDFYPIDKILDINYITSNSIHSQLFAEEKNEFVQLLPPQRTCKELREDLRRKRG</sequence>
<dbReference type="Gene3D" id="3.90.550.10">
    <property type="entry name" value="Spore Coat Polysaccharide Biosynthesis Protein SpsA, Chain A"/>
    <property type="match status" value="1"/>
</dbReference>
<dbReference type="GO" id="GO:0016740">
    <property type="term" value="F:transferase activity"/>
    <property type="evidence" value="ECO:0007669"/>
    <property type="project" value="UniProtKB-KW"/>
</dbReference>
<comment type="caution">
    <text evidence="2">The sequence shown here is derived from an EMBL/GenBank/DDBJ whole genome shotgun (WGS) entry which is preliminary data.</text>
</comment>
<dbReference type="eggNOG" id="COG0463">
    <property type="taxonomic scope" value="Bacteria"/>
</dbReference>
<dbReference type="InterPro" id="IPR029044">
    <property type="entry name" value="Nucleotide-diphossugar_trans"/>
</dbReference>
<dbReference type="STRING" id="574375.AZF08_17775"/>
<keyword evidence="3" id="KW-1185">Reference proteome</keyword>
<dbReference type="Proteomes" id="UP000027778">
    <property type="component" value="Unassembled WGS sequence"/>
</dbReference>
<dbReference type="InterPro" id="IPR001173">
    <property type="entry name" value="Glyco_trans_2-like"/>
</dbReference>
<dbReference type="PANTHER" id="PTHR43685:SF2">
    <property type="entry name" value="GLYCOSYLTRANSFERASE 2-LIKE DOMAIN-CONTAINING PROTEIN"/>
    <property type="match status" value="1"/>
</dbReference>
<dbReference type="SUPFAM" id="SSF53448">
    <property type="entry name" value="Nucleotide-diphospho-sugar transferases"/>
    <property type="match status" value="1"/>
</dbReference>
<name>A0A073K7X7_9BACI</name>
<dbReference type="Pfam" id="PF00535">
    <property type="entry name" value="Glycos_transf_2"/>
    <property type="match status" value="1"/>
</dbReference>
<evidence type="ECO:0000313" key="3">
    <source>
        <dbReference type="Proteomes" id="UP000027778"/>
    </source>
</evidence>
<evidence type="ECO:0000313" key="2">
    <source>
        <dbReference type="EMBL" id="KEK23379.1"/>
    </source>
</evidence>
<dbReference type="InterPro" id="IPR050834">
    <property type="entry name" value="Glycosyltransf_2"/>
</dbReference>
<dbReference type="CDD" id="cd00761">
    <property type="entry name" value="Glyco_tranf_GTA_type"/>
    <property type="match status" value="1"/>
</dbReference>
<reference evidence="2 3" key="1">
    <citation type="submission" date="2014-06" db="EMBL/GenBank/DDBJ databases">
        <title>Draft genome sequence of Bacillus gaemokensis JCM 15801 (MCCC 1A00707).</title>
        <authorList>
            <person name="Lai Q."/>
            <person name="Liu Y."/>
            <person name="Shao Z."/>
        </authorList>
    </citation>
    <scope>NUCLEOTIDE SEQUENCE [LARGE SCALE GENOMIC DNA]</scope>
    <source>
        <strain evidence="2 3">JCM 15801</strain>
    </source>
</reference>
<accession>A0A073K7X7</accession>
<evidence type="ECO:0000259" key="1">
    <source>
        <dbReference type="Pfam" id="PF00535"/>
    </source>
</evidence>